<evidence type="ECO:0000256" key="5">
    <source>
        <dbReference type="ARBA" id="ARBA00022777"/>
    </source>
</evidence>
<dbReference type="GO" id="GO:0008654">
    <property type="term" value="P:phospholipid biosynthetic process"/>
    <property type="evidence" value="ECO:0007669"/>
    <property type="project" value="UniProtKB-KW"/>
</dbReference>
<dbReference type="InterPro" id="IPR050187">
    <property type="entry name" value="Lipid_Phosphate_FormReg"/>
</dbReference>
<evidence type="ECO:0000259" key="9">
    <source>
        <dbReference type="PROSITE" id="PS50146"/>
    </source>
</evidence>
<evidence type="ECO:0000256" key="1">
    <source>
        <dbReference type="ARBA" id="ARBA00001946"/>
    </source>
</evidence>
<keyword evidence="5 10" id="KW-0418">Kinase</keyword>
<reference evidence="10" key="1">
    <citation type="submission" date="2021-01" db="EMBL/GenBank/DDBJ databases">
        <title>Lacisediminihabitans sp. nov. strain G11-30, isolated from Antarctic Soil.</title>
        <authorList>
            <person name="Li J."/>
        </authorList>
    </citation>
    <scope>NUCLEOTIDE SEQUENCE</scope>
    <source>
        <strain evidence="10">G11-30</strain>
    </source>
</reference>
<dbReference type="InterPro" id="IPR016064">
    <property type="entry name" value="NAD/diacylglycerol_kinase_sf"/>
</dbReference>
<keyword evidence="11" id="KW-1185">Reference proteome</keyword>
<accession>A0A934W2U2</accession>
<keyword evidence="4" id="KW-0547">Nucleotide-binding</keyword>
<evidence type="ECO:0000256" key="3">
    <source>
        <dbReference type="ARBA" id="ARBA00022679"/>
    </source>
</evidence>
<dbReference type="RefSeq" id="WP_200554874.1">
    <property type="nucleotide sequence ID" value="NZ_JAEPES010000001.1"/>
</dbReference>
<name>A0A934W2U2_9MICO</name>
<comment type="similarity">
    <text evidence="2">Belongs to the diacylglycerol/lipid kinase family.</text>
</comment>
<keyword evidence="7" id="KW-0594">Phospholipid biosynthesis</keyword>
<feature type="domain" description="DAGKc" evidence="9">
    <location>
        <begin position="1"/>
        <end position="129"/>
    </location>
</feature>
<proteinExistence type="inferred from homology"/>
<evidence type="ECO:0000256" key="4">
    <source>
        <dbReference type="ARBA" id="ARBA00022741"/>
    </source>
</evidence>
<dbReference type="InterPro" id="IPR045540">
    <property type="entry name" value="YegS/DAGK_C"/>
</dbReference>
<gene>
    <name evidence="10" type="ORF">IV501_02775</name>
</gene>
<dbReference type="AlphaFoldDB" id="A0A934W2U2"/>
<sequence length="313" mass="33366">MRRAAIVYNPVRVDLLRLRRIVATWETKAGWSESLWLATSLERPTSELVDDALGAGVELVIAAGGDGTVSETASALRQSGVPLGILPCGTANLLARNLRLPLSNLGAATRIAFTGTDRAMDVGVLSYRLVDGSSGTRPFFVMAGFGLDADMVSGTDPSAKKRFGWLAYVNPILRSANRRSRASVTYGLDGGPATSARLHTLVVGNCGTVTAGLRLLPTAEIDDGLLDVLAVRSLYGRDRARFLGWLTPYQGPRKPVPPEPRTEPHGAFRYTTARAVTVEMHDPAIFQADGDLIGTAVWAEFALDPGSVSVHVA</sequence>
<dbReference type="PROSITE" id="PS50146">
    <property type="entry name" value="DAGK"/>
    <property type="match status" value="1"/>
</dbReference>
<dbReference type="GO" id="GO:0016301">
    <property type="term" value="F:kinase activity"/>
    <property type="evidence" value="ECO:0007669"/>
    <property type="project" value="UniProtKB-KW"/>
</dbReference>
<dbReference type="Pfam" id="PF19279">
    <property type="entry name" value="YegS_C"/>
    <property type="match status" value="1"/>
</dbReference>
<dbReference type="GO" id="GO:0005524">
    <property type="term" value="F:ATP binding"/>
    <property type="evidence" value="ECO:0007669"/>
    <property type="project" value="UniProtKB-KW"/>
</dbReference>
<keyword evidence="6" id="KW-0067">ATP-binding</keyword>
<evidence type="ECO:0000313" key="11">
    <source>
        <dbReference type="Proteomes" id="UP000636458"/>
    </source>
</evidence>
<evidence type="ECO:0000256" key="7">
    <source>
        <dbReference type="ARBA" id="ARBA00023209"/>
    </source>
</evidence>
<keyword evidence="7" id="KW-0444">Lipid biosynthesis</keyword>
<dbReference type="Gene3D" id="3.40.50.10330">
    <property type="entry name" value="Probable inorganic polyphosphate/atp-NAD kinase, domain 1"/>
    <property type="match status" value="1"/>
</dbReference>
<dbReference type="InterPro" id="IPR001206">
    <property type="entry name" value="Diacylglycerol_kinase_cat_dom"/>
</dbReference>
<comment type="caution">
    <text evidence="10">The sequence shown here is derived from an EMBL/GenBank/DDBJ whole genome shotgun (WGS) entry which is preliminary data.</text>
</comment>
<protein>
    <submittedName>
        <fullName evidence="10">NAD(+)/NADH kinase</fullName>
    </submittedName>
</protein>
<dbReference type="Proteomes" id="UP000636458">
    <property type="component" value="Unassembled WGS sequence"/>
</dbReference>
<organism evidence="10 11">
    <name type="scientific">Lacisediminihabitans changchengi</name>
    <dbReference type="NCBI Taxonomy" id="2787634"/>
    <lineage>
        <taxon>Bacteria</taxon>
        <taxon>Bacillati</taxon>
        <taxon>Actinomycetota</taxon>
        <taxon>Actinomycetes</taxon>
        <taxon>Micrococcales</taxon>
        <taxon>Microbacteriaceae</taxon>
        <taxon>Lacisediminihabitans</taxon>
    </lineage>
</organism>
<keyword evidence="3" id="KW-0808">Transferase</keyword>
<comment type="cofactor">
    <cofactor evidence="1">
        <name>Mg(2+)</name>
        <dbReference type="ChEBI" id="CHEBI:18420"/>
    </cofactor>
</comment>
<evidence type="ECO:0000256" key="6">
    <source>
        <dbReference type="ARBA" id="ARBA00022840"/>
    </source>
</evidence>
<dbReference type="EMBL" id="JAEPES010000001">
    <property type="protein sequence ID" value="MBK4346549.1"/>
    <property type="molecule type" value="Genomic_DNA"/>
</dbReference>
<evidence type="ECO:0000256" key="2">
    <source>
        <dbReference type="ARBA" id="ARBA00005983"/>
    </source>
</evidence>
<dbReference type="PANTHER" id="PTHR12358:SF54">
    <property type="entry name" value="SPHINGOSINE KINASE RELATED PROTEIN"/>
    <property type="match status" value="1"/>
</dbReference>
<dbReference type="Gene3D" id="2.60.200.40">
    <property type="match status" value="1"/>
</dbReference>
<keyword evidence="8" id="KW-1208">Phospholipid metabolism</keyword>
<dbReference type="PANTHER" id="PTHR12358">
    <property type="entry name" value="SPHINGOSINE KINASE"/>
    <property type="match status" value="1"/>
</dbReference>
<dbReference type="SUPFAM" id="SSF111331">
    <property type="entry name" value="NAD kinase/diacylglycerol kinase-like"/>
    <property type="match status" value="1"/>
</dbReference>
<keyword evidence="7" id="KW-0443">Lipid metabolism</keyword>
<evidence type="ECO:0000256" key="8">
    <source>
        <dbReference type="ARBA" id="ARBA00023264"/>
    </source>
</evidence>
<dbReference type="InterPro" id="IPR017438">
    <property type="entry name" value="ATP-NAD_kinase_N"/>
</dbReference>
<dbReference type="Pfam" id="PF00781">
    <property type="entry name" value="DAGK_cat"/>
    <property type="match status" value="1"/>
</dbReference>
<evidence type="ECO:0000313" key="10">
    <source>
        <dbReference type="EMBL" id="MBK4346549.1"/>
    </source>
</evidence>